<keyword evidence="3" id="KW-0732">Signal</keyword>
<evidence type="ECO:0000256" key="3">
    <source>
        <dbReference type="ARBA" id="ARBA00022729"/>
    </source>
</evidence>
<sequence>IACLKLVPNNADFAFEFFKEVTLEAPNKNIFFSPVSISTAFGMVALGARSTTQTQILEGLAFNLTEMQEKEIHEGFHNLIHMLSHPEGGVQLNMANAVFLTEKLKPLKTFLDDAKALYQLEAFTTDFSNPTETEKQINDYTERKTHGKITNLVKDVDPQTVMLLATFVFFKGIWEKSFKPEYTEEREFFVDAETTVKVPMMHQMGTFDFYFDEELSCTVVRLHYNGSATAFLVLPAKAKMQQLEQTLVKEIIQKWSDHLFQSPVSLYLPKFSISGTYEITNTLRKMGIVDVFTNQADLSGITGAPELKVSKVVHKAVLDVDERGTEAAAATAAELMTVSLPTTVEFNHPFLMLIFDKDTNSTLFIGKIVNPTI</sequence>
<dbReference type="FunFam" id="3.30.497.10:FF:000001">
    <property type="entry name" value="Serine protease inhibitor"/>
    <property type="match status" value="1"/>
</dbReference>
<reference evidence="8 9" key="1">
    <citation type="submission" date="2014-04" db="EMBL/GenBank/DDBJ databases">
        <title>Genome evolution of avian class.</title>
        <authorList>
            <person name="Zhang G."/>
            <person name="Li C."/>
        </authorList>
    </citation>
    <scope>NUCLEOTIDE SEQUENCE [LARGE SCALE GENOMIC DNA]</scope>
    <source>
        <strain evidence="8">BGI_N306</strain>
    </source>
</reference>
<dbReference type="FunFam" id="2.10.310.10:FF:000001">
    <property type="entry name" value="Serpin family A member 1"/>
    <property type="match status" value="1"/>
</dbReference>
<evidence type="ECO:0000313" key="9">
    <source>
        <dbReference type="Proteomes" id="UP000053605"/>
    </source>
</evidence>
<dbReference type="Proteomes" id="UP000053605">
    <property type="component" value="Unassembled WGS sequence"/>
</dbReference>
<dbReference type="FunFam" id="2.30.39.10:FF:000003">
    <property type="entry name" value="alpha-1-antitrypsin isoform X1"/>
    <property type="match status" value="1"/>
</dbReference>
<dbReference type="AlphaFoldDB" id="A0A091WAI7"/>
<dbReference type="EMBL" id="KK735116">
    <property type="protein sequence ID" value="KFR12514.1"/>
    <property type="molecule type" value="Genomic_DNA"/>
</dbReference>
<dbReference type="InterPro" id="IPR000215">
    <property type="entry name" value="Serpin_fam"/>
</dbReference>
<dbReference type="SMART" id="SM00093">
    <property type="entry name" value="SERPIN"/>
    <property type="match status" value="1"/>
</dbReference>
<dbReference type="PANTHER" id="PTHR11461:SF165">
    <property type="entry name" value="ALPHA-1-ANTITRYPSIN"/>
    <property type="match status" value="1"/>
</dbReference>
<evidence type="ECO:0000256" key="6">
    <source>
        <dbReference type="RuleBase" id="RU000411"/>
    </source>
</evidence>
<name>A0A091WAI7_OPIHO</name>
<dbReference type="Pfam" id="PF00079">
    <property type="entry name" value="Serpin"/>
    <property type="match status" value="1"/>
</dbReference>
<dbReference type="Gene3D" id="3.30.497.10">
    <property type="entry name" value="Antithrombin, subunit I, domain 2"/>
    <property type="match status" value="1"/>
</dbReference>
<dbReference type="InterPro" id="IPR036186">
    <property type="entry name" value="Serpin_sf"/>
</dbReference>
<feature type="non-terminal residue" evidence="8">
    <location>
        <position position="373"/>
    </location>
</feature>
<evidence type="ECO:0000256" key="2">
    <source>
        <dbReference type="ARBA" id="ARBA00022690"/>
    </source>
</evidence>
<dbReference type="PROSITE" id="PS00284">
    <property type="entry name" value="SERPIN"/>
    <property type="match status" value="1"/>
</dbReference>
<dbReference type="CDD" id="cd19548">
    <property type="entry name" value="serpinA_A1AT-like"/>
    <property type="match status" value="1"/>
</dbReference>
<keyword evidence="5" id="KW-0325">Glycoprotein</keyword>
<protein>
    <submittedName>
        <fullName evidence="8">Alpha-1-antiproteinase 2</fullName>
    </submittedName>
</protein>
<dbReference type="Gene3D" id="2.30.39.10">
    <property type="entry name" value="Alpha-1-antitrypsin, domain 1"/>
    <property type="match status" value="1"/>
</dbReference>
<keyword evidence="4" id="KW-0722">Serine protease inhibitor</keyword>
<evidence type="ECO:0000259" key="7">
    <source>
        <dbReference type="SMART" id="SM00093"/>
    </source>
</evidence>
<feature type="non-terminal residue" evidence="8">
    <location>
        <position position="1"/>
    </location>
</feature>
<gene>
    <name evidence="8" type="ORF">N306_04594</name>
</gene>
<evidence type="ECO:0000256" key="4">
    <source>
        <dbReference type="ARBA" id="ARBA00022900"/>
    </source>
</evidence>
<evidence type="ECO:0000313" key="8">
    <source>
        <dbReference type="EMBL" id="KFR12514.1"/>
    </source>
</evidence>
<organism evidence="8 9">
    <name type="scientific">Opisthocomus hoazin</name>
    <name type="common">Hoatzin</name>
    <name type="synonym">Phasianus hoazin</name>
    <dbReference type="NCBI Taxonomy" id="30419"/>
    <lineage>
        <taxon>Eukaryota</taxon>
        <taxon>Metazoa</taxon>
        <taxon>Chordata</taxon>
        <taxon>Craniata</taxon>
        <taxon>Vertebrata</taxon>
        <taxon>Euteleostomi</taxon>
        <taxon>Archelosauria</taxon>
        <taxon>Archosauria</taxon>
        <taxon>Dinosauria</taxon>
        <taxon>Saurischia</taxon>
        <taxon>Theropoda</taxon>
        <taxon>Coelurosauria</taxon>
        <taxon>Aves</taxon>
        <taxon>Neognathae</taxon>
        <taxon>Neoaves</taxon>
        <taxon>Opisthocomiformes</taxon>
        <taxon>Opisthocomidae</taxon>
        <taxon>Opisthocomus</taxon>
    </lineage>
</organism>
<dbReference type="STRING" id="30419.A0A091WAI7"/>
<dbReference type="InterPro" id="IPR023796">
    <property type="entry name" value="Serpin_dom"/>
</dbReference>
<dbReference type="PhylomeDB" id="A0A091WAI7"/>
<dbReference type="SUPFAM" id="SSF56574">
    <property type="entry name" value="Serpins"/>
    <property type="match status" value="1"/>
</dbReference>
<keyword evidence="2" id="KW-0646">Protease inhibitor</keyword>
<feature type="domain" description="Serpin" evidence="7">
    <location>
        <begin position="15"/>
        <end position="371"/>
    </location>
</feature>
<dbReference type="PANTHER" id="PTHR11461">
    <property type="entry name" value="SERINE PROTEASE INHIBITOR, SERPIN"/>
    <property type="match status" value="1"/>
</dbReference>
<proteinExistence type="inferred from homology"/>
<dbReference type="Gene3D" id="2.10.310.10">
    <property type="entry name" value="Serpins superfamily"/>
    <property type="match status" value="1"/>
</dbReference>
<dbReference type="GO" id="GO:0005615">
    <property type="term" value="C:extracellular space"/>
    <property type="evidence" value="ECO:0007669"/>
    <property type="project" value="InterPro"/>
</dbReference>
<comment type="similarity">
    <text evidence="1 6">Belongs to the serpin family.</text>
</comment>
<evidence type="ECO:0000256" key="1">
    <source>
        <dbReference type="ARBA" id="ARBA00009500"/>
    </source>
</evidence>
<dbReference type="InterPro" id="IPR023795">
    <property type="entry name" value="Serpin_CS"/>
</dbReference>
<keyword evidence="9" id="KW-1185">Reference proteome</keyword>
<dbReference type="InterPro" id="IPR042178">
    <property type="entry name" value="Serpin_sf_1"/>
</dbReference>
<evidence type="ECO:0000256" key="5">
    <source>
        <dbReference type="ARBA" id="ARBA00023180"/>
    </source>
</evidence>
<dbReference type="GO" id="GO:0004867">
    <property type="term" value="F:serine-type endopeptidase inhibitor activity"/>
    <property type="evidence" value="ECO:0007669"/>
    <property type="project" value="UniProtKB-KW"/>
</dbReference>
<dbReference type="InterPro" id="IPR042185">
    <property type="entry name" value="Serpin_sf_2"/>
</dbReference>
<accession>A0A091WAI7</accession>